<dbReference type="InterPro" id="IPR036465">
    <property type="entry name" value="vWFA_dom_sf"/>
</dbReference>
<dbReference type="RefSeq" id="WP_271195826.1">
    <property type="nucleotide sequence ID" value="NZ_BSFN01000007.1"/>
</dbReference>
<organism evidence="2 3">
    <name type="scientific">Pseudomonas turukhanskensis</name>
    <dbReference type="NCBI Taxonomy" id="1806536"/>
    <lineage>
        <taxon>Bacteria</taxon>
        <taxon>Pseudomonadati</taxon>
        <taxon>Pseudomonadota</taxon>
        <taxon>Gammaproteobacteria</taxon>
        <taxon>Pseudomonadales</taxon>
        <taxon>Pseudomonadaceae</taxon>
        <taxon>Pseudomonas</taxon>
    </lineage>
</organism>
<dbReference type="EMBL" id="BSFN01000007">
    <property type="protein sequence ID" value="GLK89630.1"/>
    <property type="molecule type" value="Genomic_DNA"/>
</dbReference>
<keyword evidence="3" id="KW-1185">Reference proteome</keyword>
<protein>
    <recommendedName>
        <fullName evidence="1">VWFA domain-containing protein</fullName>
    </recommendedName>
</protein>
<dbReference type="InterPro" id="IPR050458">
    <property type="entry name" value="LolB"/>
</dbReference>
<dbReference type="AlphaFoldDB" id="A0A9W6K8H6"/>
<evidence type="ECO:0000313" key="3">
    <source>
        <dbReference type="Proteomes" id="UP001143328"/>
    </source>
</evidence>
<dbReference type="PANTHER" id="PTHR30634">
    <property type="entry name" value="OUTER MEMBRANE LOLAB LIPOPROTEIN INSERTION APPARATUS"/>
    <property type="match status" value="1"/>
</dbReference>
<feature type="domain" description="VWFA" evidence="1">
    <location>
        <begin position="211"/>
        <end position="370"/>
    </location>
</feature>
<dbReference type="SMART" id="SM00327">
    <property type="entry name" value="VWA"/>
    <property type="match status" value="1"/>
</dbReference>
<evidence type="ECO:0000259" key="1">
    <source>
        <dbReference type="SMART" id="SM00327"/>
    </source>
</evidence>
<dbReference type="Gene3D" id="3.40.50.410">
    <property type="entry name" value="von Willebrand factor, type A domain"/>
    <property type="match status" value="1"/>
</dbReference>
<evidence type="ECO:0000313" key="2">
    <source>
        <dbReference type="EMBL" id="GLK89630.1"/>
    </source>
</evidence>
<name>A0A9W6K8H6_9PSED</name>
<accession>A0A9W6K8H6</accession>
<proteinExistence type="predicted"/>
<dbReference type="Pfam" id="PF05762">
    <property type="entry name" value="VWA_CoxE"/>
    <property type="match status" value="1"/>
</dbReference>
<dbReference type="InterPro" id="IPR002035">
    <property type="entry name" value="VWF_A"/>
</dbReference>
<sequence length="378" mass="42057">MADAELRRRWRLALGRDAEGNAADAAQPLGSGDAERDTALDFLYQREYQQRSDETRSGGQEASRMTPATWLAKVRKLFPVSTVQVLQRQAIERYKLTALLTDPEVLRQSTPTLNLVQTLLSFRNHLPDSLMAEVRQVIRTVCQALEERLARRVRSRIEGRRNRQARGGRPTHAALDWHLTIRRNLKHYDLEGEVMALQRLYYNPARQKQLPWDIIVLVDQSGSMAPSIIYAAVIASIFSQVRSLNTRVLLFDTQVVDVSGQLDDPVETLLAVQLGGGTDIAQAVLHAEALISQPRRSMLVLLSDFYEGGSHASLYASVTRLAEAGVSLLGLAALDQDAQPDYDPDTAQALIACGMRVAAMTPDHLADWVAERMAGRQP</sequence>
<comment type="caution">
    <text evidence="2">The sequence shown here is derived from an EMBL/GenBank/DDBJ whole genome shotgun (WGS) entry which is preliminary data.</text>
</comment>
<dbReference type="PANTHER" id="PTHR30634:SF16">
    <property type="entry name" value="OUTER-MEMBRANE LIPOPROTEIN LOLB"/>
    <property type="match status" value="1"/>
</dbReference>
<reference evidence="2" key="2">
    <citation type="submission" date="2023-01" db="EMBL/GenBank/DDBJ databases">
        <authorList>
            <person name="Sun Q."/>
            <person name="Evtushenko L."/>
        </authorList>
    </citation>
    <scope>NUCLEOTIDE SEQUENCE</scope>
    <source>
        <strain evidence="2">VKM B-2935</strain>
    </source>
</reference>
<dbReference type="SUPFAM" id="SSF53300">
    <property type="entry name" value="vWA-like"/>
    <property type="match status" value="1"/>
</dbReference>
<gene>
    <name evidence="2" type="ORF">GCM10017655_26920</name>
</gene>
<dbReference type="Proteomes" id="UP001143328">
    <property type="component" value="Unassembled WGS sequence"/>
</dbReference>
<reference evidence="2" key="1">
    <citation type="journal article" date="2014" name="Int. J. Syst. Evol. Microbiol.">
        <title>Complete genome sequence of Corynebacterium casei LMG S-19264T (=DSM 44701T), isolated from a smear-ripened cheese.</title>
        <authorList>
            <consortium name="US DOE Joint Genome Institute (JGI-PGF)"/>
            <person name="Walter F."/>
            <person name="Albersmeier A."/>
            <person name="Kalinowski J."/>
            <person name="Ruckert C."/>
        </authorList>
    </citation>
    <scope>NUCLEOTIDE SEQUENCE</scope>
    <source>
        <strain evidence="2">VKM B-2935</strain>
    </source>
</reference>
<dbReference type="InterPro" id="IPR008912">
    <property type="entry name" value="Uncharacterised_CoxE"/>
</dbReference>